<evidence type="ECO:0000256" key="1">
    <source>
        <dbReference type="SAM" id="SignalP"/>
    </source>
</evidence>
<dbReference type="VEuPathDB" id="FungiDB:JI435_094980"/>
<sequence length="119" mass="12871">MKYASIIITMVGTITPAVLCLPATSFTRQFQLPTCGAETCLTATNGLFNACEPHNLACLCSMEQKGISDYVTLVQPCIDGDAGHDLCTEGAIYQYKDLLTTVCADDYFGNKVVQFTDPE</sequence>
<feature type="signal peptide" evidence="1">
    <location>
        <begin position="1"/>
        <end position="20"/>
    </location>
</feature>
<reference evidence="3" key="1">
    <citation type="journal article" date="2021" name="BMC Genomics">
        <title>Chromosome-level genome assembly and manually-curated proteome of model necrotroph Parastagonospora nodorum Sn15 reveals a genome-wide trove of candidate effector homologs, and redundancy of virulence-related functions within an accessory chromosome.</title>
        <authorList>
            <person name="Bertazzoni S."/>
            <person name="Jones D.A.B."/>
            <person name="Phan H.T."/>
            <person name="Tan K.-C."/>
            <person name="Hane J.K."/>
        </authorList>
    </citation>
    <scope>NUCLEOTIDE SEQUENCE [LARGE SCALE GENOMIC DNA]</scope>
    <source>
        <strain evidence="3">SN15 / ATCC MYA-4574 / FGSC 10173)</strain>
    </source>
</reference>
<accession>A0A7U2ES18</accession>
<organism evidence="2 3">
    <name type="scientific">Phaeosphaeria nodorum (strain SN15 / ATCC MYA-4574 / FGSC 10173)</name>
    <name type="common">Glume blotch fungus</name>
    <name type="synonym">Parastagonospora nodorum</name>
    <dbReference type="NCBI Taxonomy" id="321614"/>
    <lineage>
        <taxon>Eukaryota</taxon>
        <taxon>Fungi</taxon>
        <taxon>Dikarya</taxon>
        <taxon>Ascomycota</taxon>
        <taxon>Pezizomycotina</taxon>
        <taxon>Dothideomycetes</taxon>
        <taxon>Pleosporomycetidae</taxon>
        <taxon>Pleosporales</taxon>
        <taxon>Pleosporineae</taxon>
        <taxon>Phaeosphaeriaceae</taxon>
        <taxon>Parastagonospora</taxon>
    </lineage>
</organism>
<keyword evidence="3" id="KW-1185">Reference proteome</keyword>
<dbReference type="AlphaFoldDB" id="A0A7U2ES18"/>
<evidence type="ECO:0000313" key="3">
    <source>
        <dbReference type="Proteomes" id="UP000663193"/>
    </source>
</evidence>
<dbReference type="OrthoDB" id="3747277at2759"/>
<dbReference type="RefSeq" id="XP_001799789.1">
    <property type="nucleotide sequence ID" value="XM_001799737.1"/>
</dbReference>
<keyword evidence="1" id="KW-0732">Signal</keyword>
<gene>
    <name evidence="2" type="ORF">JI435_094980</name>
</gene>
<dbReference type="OMA" id="DGYFDGC"/>
<name>A0A7U2ES18_PHANO</name>
<protein>
    <recommendedName>
        <fullName evidence="4">Extracellular membrane protein CFEM domain-containing protein</fullName>
    </recommendedName>
</protein>
<dbReference type="Proteomes" id="UP000663193">
    <property type="component" value="Chromosome 1"/>
</dbReference>
<evidence type="ECO:0008006" key="4">
    <source>
        <dbReference type="Google" id="ProtNLM"/>
    </source>
</evidence>
<feature type="chain" id="PRO_5034072482" description="Extracellular membrane protein CFEM domain-containing protein" evidence="1">
    <location>
        <begin position="21"/>
        <end position="119"/>
    </location>
</feature>
<proteinExistence type="predicted"/>
<dbReference type="KEGG" id="pno:SNOG_09498"/>
<dbReference type="EMBL" id="CP069023">
    <property type="protein sequence ID" value="QRC90080.1"/>
    <property type="molecule type" value="Genomic_DNA"/>
</dbReference>
<evidence type="ECO:0000313" key="2">
    <source>
        <dbReference type="EMBL" id="QRC90080.1"/>
    </source>
</evidence>